<sequence>MDELIAPLLEHLDRENPGDLVGLYLHGSATASGLRPDSDIDLLMLTRRSLTAPERAALVSLLSRVSGWRGHAERFPDAAHRRPVELTGIVVDDVRPLTGTPRRDFQYGEWLREDLADGLLPQPADDPDTVVLLATAHSAHRALRGPAFGDVVPSVPPELLGNAVLAVVPDVLEGIEGDERNALLTLARVLVTLDTGRIVPKDTAAEAVARTLAAADRELLERARAGYLGTAADDWTGLTPRVTALARTLADRARQHSTRTRPARPAPGGDAPGHGQA</sequence>
<evidence type="ECO:0000259" key="3">
    <source>
        <dbReference type="Pfam" id="PF13427"/>
    </source>
</evidence>
<dbReference type="CDD" id="cd05403">
    <property type="entry name" value="NT_KNTase_like"/>
    <property type="match status" value="1"/>
</dbReference>
<dbReference type="EMBL" id="BAAATJ010000010">
    <property type="protein sequence ID" value="GAA2399329.1"/>
    <property type="molecule type" value="Genomic_DNA"/>
</dbReference>
<feature type="region of interest" description="Disordered" evidence="2">
    <location>
        <begin position="251"/>
        <end position="277"/>
    </location>
</feature>
<dbReference type="RefSeq" id="WP_344631231.1">
    <property type="nucleotide sequence ID" value="NZ_BAAATJ010000010.1"/>
</dbReference>
<gene>
    <name evidence="4" type="ORF">GCM10010420_27250</name>
</gene>
<comment type="caution">
    <text evidence="4">The sequence shown here is derived from an EMBL/GenBank/DDBJ whole genome shotgun (WGS) entry which is preliminary data.</text>
</comment>
<dbReference type="GO" id="GO:0016779">
    <property type="term" value="F:nucleotidyltransferase activity"/>
    <property type="evidence" value="ECO:0007669"/>
    <property type="project" value="UniProtKB-KW"/>
</dbReference>
<reference evidence="4 5" key="1">
    <citation type="journal article" date="2019" name="Int. J. Syst. Evol. Microbiol.">
        <title>The Global Catalogue of Microorganisms (GCM) 10K type strain sequencing project: providing services to taxonomists for standard genome sequencing and annotation.</title>
        <authorList>
            <consortium name="The Broad Institute Genomics Platform"/>
            <consortium name="The Broad Institute Genome Sequencing Center for Infectious Disease"/>
            <person name="Wu L."/>
            <person name="Ma J."/>
        </authorList>
    </citation>
    <scope>NUCLEOTIDE SEQUENCE [LARGE SCALE GENOMIC DNA]</scope>
    <source>
        <strain evidence="4 5">JCM 6921</strain>
    </source>
</reference>
<dbReference type="InterPro" id="IPR025184">
    <property type="entry name" value="AadA_C"/>
</dbReference>
<dbReference type="InterPro" id="IPR043519">
    <property type="entry name" value="NT_sf"/>
</dbReference>
<dbReference type="Pfam" id="PF13427">
    <property type="entry name" value="AadA_C"/>
    <property type="match status" value="1"/>
</dbReference>
<evidence type="ECO:0000313" key="4">
    <source>
        <dbReference type="EMBL" id="GAA2399329.1"/>
    </source>
</evidence>
<protein>
    <submittedName>
        <fullName evidence="4">Aminoglycoside adenylyltransferase family protein</fullName>
    </submittedName>
</protein>
<dbReference type="SUPFAM" id="SSF81301">
    <property type="entry name" value="Nucleotidyltransferase"/>
    <property type="match status" value="1"/>
</dbReference>
<accession>A0ABN3IAJ2</accession>
<feature type="domain" description="Adenylyltransferase AadA C-terminal" evidence="3">
    <location>
        <begin position="151"/>
        <end position="250"/>
    </location>
</feature>
<evidence type="ECO:0000313" key="5">
    <source>
        <dbReference type="Proteomes" id="UP001500058"/>
    </source>
</evidence>
<proteinExistence type="predicted"/>
<keyword evidence="4" id="KW-0548">Nucleotidyltransferase</keyword>
<organism evidence="4 5">
    <name type="scientific">Streptomyces glaucosporus</name>
    <dbReference type="NCBI Taxonomy" id="284044"/>
    <lineage>
        <taxon>Bacteria</taxon>
        <taxon>Bacillati</taxon>
        <taxon>Actinomycetota</taxon>
        <taxon>Actinomycetes</taxon>
        <taxon>Kitasatosporales</taxon>
        <taxon>Streptomycetaceae</taxon>
        <taxon>Streptomyces</taxon>
    </lineage>
</organism>
<name>A0ABN3IAJ2_9ACTN</name>
<keyword evidence="1" id="KW-0808">Transferase</keyword>
<evidence type="ECO:0000256" key="1">
    <source>
        <dbReference type="ARBA" id="ARBA00022679"/>
    </source>
</evidence>
<evidence type="ECO:0000256" key="2">
    <source>
        <dbReference type="SAM" id="MobiDB-lite"/>
    </source>
</evidence>
<keyword evidence="5" id="KW-1185">Reference proteome</keyword>
<dbReference type="Proteomes" id="UP001500058">
    <property type="component" value="Unassembled WGS sequence"/>
</dbReference>